<accession>A6WBX8</accession>
<evidence type="ECO:0000313" key="3">
    <source>
        <dbReference type="Proteomes" id="UP000001116"/>
    </source>
</evidence>
<dbReference type="OrthoDB" id="3533713at2"/>
<dbReference type="Proteomes" id="UP000001116">
    <property type="component" value="Chromosome"/>
</dbReference>
<protein>
    <submittedName>
        <fullName evidence="2">Uncharacterized protein</fullName>
    </submittedName>
</protein>
<dbReference type="AlphaFoldDB" id="A6WBX8"/>
<dbReference type="RefSeq" id="WP_012087439.1">
    <property type="nucleotide sequence ID" value="NC_009664.2"/>
</dbReference>
<evidence type="ECO:0000313" key="2">
    <source>
        <dbReference type="EMBL" id="ABS04317.1"/>
    </source>
</evidence>
<organism evidence="2 3">
    <name type="scientific">Kineococcus radiotolerans (strain ATCC BAA-149 / DSM 14245 / SRS30216)</name>
    <dbReference type="NCBI Taxonomy" id="266940"/>
    <lineage>
        <taxon>Bacteria</taxon>
        <taxon>Bacillati</taxon>
        <taxon>Actinomycetota</taxon>
        <taxon>Actinomycetes</taxon>
        <taxon>Kineosporiales</taxon>
        <taxon>Kineosporiaceae</taxon>
        <taxon>Kineococcus</taxon>
    </lineage>
</organism>
<proteinExistence type="predicted"/>
<sequence>MIFKRQPTPTAADIPDDEDAPGTLQWLQAWYTLQCDGEWEHGCGISISTLDNPGWHVSIDLTDTALAAQDVARQEVHRSEHDWYTVGSAPTSVDPRQ</sequence>
<name>A6WBX8_KINRD</name>
<dbReference type="HOGENOM" id="CLU_2343007_0_0_11"/>
<feature type="region of interest" description="Disordered" evidence="1">
    <location>
        <begin position="77"/>
        <end position="97"/>
    </location>
</feature>
<keyword evidence="3" id="KW-1185">Reference proteome</keyword>
<dbReference type="Pfam" id="PF15580">
    <property type="entry name" value="Imm53"/>
    <property type="match status" value="1"/>
</dbReference>
<reference evidence="3" key="1">
    <citation type="journal article" date="2008" name="PLoS ONE">
        <title>Survival in nuclear waste, extreme resistance, and potential applications gleaned from the genome sequence of Kineococcus radiotolerans SRS30216.</title>
        <authorList>
            <person name="Bagwell C.E."/>
            <person name="Bhat S."/>
            <person name="Hawkins G.M."/>
            <person name="Smith B.W."/>
            <person name="Biswas T."/>
            <person name="Hoover T.R."/>
            <person name="Saunders E."/>
            <person name="Han C.S."/>
            <person name="Tsodikov O.V."/>
            <person name="Shimkets L.J."/>
        </authorList>
    </citation>
    <scope>NUCLEOTIDE SEQUENCE [LARGE SCALE GENOMIC DNA]</scope>
    <source>
        <strain evidence="3">ATCC BAA-149 / DSM 14245 / SRS30216</strain>
    </source>
</reference>
<dbReference type="eggNOG" id="ENOG503307X">
    <property type="taxonomic scope" value="Bacteria"/>
</dbReference>
<dbReference type="KEGG" id="kra:Krad_2850"/>
<gene>
    <name evidence="2" type="ordered locus">Krad_2850</name>
</gene>
<evidence type="ECO:0000256" key="1">
    <source>
        <dbReference type="SAM" id="MobiDB-lite"/>
    </source>
</evidence>
<dbReference type="EMBL" id="CP000750">
    <property type="protein sequence ID" value="ABS04317.1"/>
    <property type="molecule type" value="Genomic_DNA"/>
</dbReference>
<dbReference type="InterPro" id="IPR028228">
    <property type="entry name" value="Imm53"/>
</dbReference>